<evidence type="ECO:0000313" key="5">
    <source>
        <dbReference type="Proteomes" id="UP001595999"/>
    </source>
</evidence>
<dbReference type="Proteomes" id="UP001595999">
    <property type="component" value="Unassembled WGS sequence"/>
</dbReference>
<dbReference type="CDD" id="cd03676">
    <property type="entry name" value="NUDIX_Tnr3_like"/>
    <property type="match status" value="1"/>
</dbReference>
<accession>A0ABV8ZL01</accession>
<dbReference type="SUPFAM" id="SSF55811">
    <property type="entry name" value="Nudix"/>
    <property type="match status" value="1"/>
</dbReference>
<dbReference type="InterPro" id="IPR020084">
    <property type="entry name" value="NUDIX_hydrolase_CS"/>
</dbReference>
<keyword evidence="2" id="KW-0378">Hydrolase</keyword>
<evidence type="ECO:0000256" key="2">
    <source>
        <dbReference type="ARBA" id="ARBA00022801"/>
    </source>
</evidence>
<dbReference type="Gene3D" id="3.90.79.10">
    <property type="entry name" value="Nucleoside Triphosphate Pyrophosphohydrolase"/>
    <property type="match status" value="1"/>
</dbReference>
<evidence type="ECO:0000256" key="1">
    <source>
        <dbReference type="ARBA" id="ARBA00001946"/>
    </source>
</evidence>
<reference evidence="5" key="1">
    <citation type="journal article" date="2019" name="Int. J. Syst. Evol. Microbiol.">
        <title>The Global Catalogue of Microorganisms (GCM) 10K type strain sequencing project: providing services to taxonomists for standard genome sequencing and annotation.</title>
        <authorList>
            <consortium name="The Broad Institute Genomics Platform"/>
            <consortium name="The Broad Institute Genome Sequencing Center for Infectious Disease"/>
            <person name="Wu L."/>
            <person name="Ma J."/>
        </authorList>
    </citation>
    <scope>NUCLEOTIDE SEQUENCE [LARGE SCALE GENOMIC DNA]</scope>
    <source>
        <strain evidence="5">CGMCC 4.7608</strain>
    </source>
</reference>
<organism evidence="4 5">
    <name type="scientific">Chromobacterium aquaticum</name>
    <dbReference type="NCBI Taxonomy" id="467180"/>
    <lineage>
        <taxon>Bacteria</taxon>
        <taxon>Pseudomonadati</taxon>
        <taxon>Pseudomonadota</taxon>
        <taxon>Betaproteobacteria</taxon>
        <taxon>Neisseriales</taxon>
        <taxon>Chromobacteriaceae</taxon>
        <taxon>Chromobacterium</taxon>
    </lineage>
</organism>
<dbReference type="InterPro" id="IPR015797">
    <property type="entry name" value="NUDIX_hydrolase-like_dom_sf"/>
</dbReference>
<proteinExistence type="predicted"/>
<sequence length="295" mass="33825">MQVDAVLAYLDKITRFDRQQFTPLYIGKERLGWVNAVWKERLLSSESQLFEEQYQKLHCRLDGSYRSISHALAQAARRWQQAGWLNGWRNENFTAFRHDGSPFFELERAAFRPLGLTSRAVHLNGLIRLPSGEVRMWVGRRSPHKAVDPNRMDNLVGGGVAAGESIELALEREGWEEAGVRREQVRDLPQASLLLAERPVQRGLHREWIYAFDLWLEQGETPCNQDGEVAEHILMSFVEVEQLLLEERFMIDAALVATDCLARHGYWGERTAPIDAALARIRHAQRSDVHALTSC</sequence>
<dbReference type="RefSeq" id="WP_231461318.1">
    <property type="nucleotide sequence ID" value="NZ_JAJOHW010000028.1"/>
</dbReference>
<dbReference type="InterPro" id="IPR000086">
    <property type="entry name" value="NUDIX_hydrolase_dom"/>
</dbReference>
<gene>
    <name evidence="4" type="ORF">ACFO0R_01985</name>
</gene>
<comment type="caution">
    <text evidence="4">The sequence shown here is derived from an EMBL/GenBank/DDBJ whole genome shotgun (WGS) entry which is preliminary data.</text>
</comment>
<keyword evidence="5" id="KW-1185">Reference proteome</keyword>
<name>A0ABV8ZL01_9NEIS</name>
<comment type="cofactor">
    <cofactor evidence="1">
        <name>Mg(2+)</name>
        <dbReference type="ChEBI" id="CHEBI:18420"/>
    </cofactor>
</comment>
<dbReference type="PROSITE" id="PS51462">
    <property type="entry name" value="NUDIX"/>
    <property type="match status" value="1"/>
</dbReference>
<protein>
    <submittedName>
        <fullName evidence="4">DUF4743 domain-containing protein</fullName>
    </submittedName>
</protein>
<dbReference type="EMBL" id="JBHSEK010000001">
    <property type="protein sequence ID" value="MFC4488378.1"/>
    <property type="molecule type" value="Genomic_DNA"/>
</dbReference>
<dbReference type="PROSITE" id="PS00893">
    <property type="entry name" value="NUDIX_BOX"/>
    <property type="match status" value="1"/>
</dbReference>
<dbReference type="Pfam" id="PF15916">
    <property type="entry name" value="DUF4743"/>
    <property type="match status" value="1"/>
</dbReference>
<dbReference type="Pfam" id="PF00293">
    <property type="entry name" value="NUDIX"/>
    <property type="match status" value="1"/>
</dbReference>
<dbReference type="InterPro" id="IPR031804">
    <property type="entry name" value="DUF4743"/>
</dbReference>
<evidence type="ECO:0000259" key="3">
    <source>
        <dbReference type="PROSITE" id="PS51462"/>
    </source>
</evidence>
<feature type="domain" description="Nudix hydrolase" evidence="3">
    <location>
        <begin position="113"/>
        <end position="258"/>
    </location>
</feature>
<evidence type="ECO:0000313" key="4">
    <source>
        <dbReference type="EMBL" id="MFC4488378.1"/>
    </source>
</evidence>